<keyword evidence="3 10" id="KW-0028">Amino-acid biosynthesis</keyword>
<gene>
    <name evidence="10" type="primary">hisH</name>
    <name evidence="13" type="ORF">BWZ43_17855</name>
</gene>
<comment type="catalytic activity">
    <reaction evidence="8 10">
        <text>5-[(5-phospho-1-deoxy-D-ribulos-1-ylimino)methylamino]-1-(5-phospho-beta-D-ribosyl)imidazole-4-carboxamide + L-glutamine = D-erythro-1-(imidazol-4-yl)glycerol 3-phosphate + 5-amino-1-(5-phospho-beta-D-ribosyl)imidazole-4-carboxamide + L-glutamate + H(+)</text>
        <dbReference type="Rhea" id="RHEA:24793"/>
        <dbReference type="ChEBI" id="CHEBI:15378"/>
        <dbReference type="ChEBI" id="CHEBI:29985"/>
        <dbReference type="ChEBI" id="CHEBI:58278"/>
        <dbReference type="ChEBI" id="CHEBI:58359"/>
        <dbReference type="ChEBI" id="CHEBI:58475"/>
        <dbReference type="ChEBI" id="CHEBI:58525"/>
        <dbReference type="EC" id="4.3.2.10"/>
    </reaction>
</comment>
<feature type="domain" description="Glutamine amidotransferase" evidence="12">
    <location>
        <begin position="4"/>
        <end position="184"/>
    </location>
</feature>
<accession>A0A8E2I6L1</accession>
<comment type="function">
    <text evidence="10">IGPS catalyzes the conversion of PRFAR and glutamine to IGP, AICAR and glutamate. The HisH subunit catalyzes the hydrolysis of glutamine to glutamate and ammonia as part of the synthesis of IGP and AICAR. The resulting ammonia molecule is channeled to the active site of HisF.</text>
</comment>
<dbReference type="InterPro" id="IPR029062">
    <property type="entry name" value="Class_I_gatase-like"/>
</dbReference>
<dbReference type="InterPro" id="IPR010139">
    <property type="entry name" value="Imidazole-glycPsynth_HisH"/>
</dbReference>
<dbReference type="EMBL" id="MTLA01000238">
    <property type="protein sequence ID" value="OOP67023.1"/>
    <property type="molecule type" value="Genomic_DNA"/>
</dbReference>
<dbReference type="Gene3D" id="3.40.50.880">
    <property type="match status" value="1"/>
</dbReference>
<keyword evidence="10" id="KW-0963">Cytoplasm</keyword>
<comment type="catalytic activity">
    <reaction evidence="9 10">
        <text>L-glutamine + H2O = L-glutamate + NH4(+)</text>
        <dbReference type="Rhea" id="RHEA:15889"/>
        <dbReference type="ChEBI" id="CHEBI:15377"/>
        <dbReference type="ChEBI" id="CHEBI:28938"/>
        <dbReference type="ChEBI" id="CHEBI:29985"/>
        <dbReference type="ChEBI" id="CHEBI:58359"/>
        <dbReference type="EC" id="3.5.1.2"/>
    </reaction>
</comment>
<keyword evidence="14" id="KW-1185">Reference proteome</keyword>
<protein>
    <recommendedName>
        <fullName evidence="10">Imidazole glycerol phosphate synthase subunit HisH</fullName>
        <ecNumber evidence="10">4.3.2.10</ecNumber>
    </recommendedName>
    <alternativeName>
        <fullName evidence="10">IGP synthase glutaminase subunit</fullName>
        <ecNumber evidence="10">3.5.1.2</ecNumber>
    </alternativeName>
    <alternativeName>
        <fullName evidence="10">IGP synthase subunit HisH</fullName>
    </alternativeName>
    <alternativeName>
        <fullName evidence="10">ImGP synthase subunit HisH</fullName>
        <shortName evidence="10">IGPS subunit HisH</shortName>
    </alternativeName>
</protein>
<evidence type="ECO:0000313" key="13">
    <source>
        <dbReference type="EMBL" id="OOP67023.1"/>
    </source>
</evidence>
<evidence type="ECO:0000256" key="10">
    <source>
        <dbReference type="HAMAP-Rule" id="MF_00278"/>
    </source>
</evidence>
<feature type="active site" evidence="10 11">
    <location>
        <position position="176"/>
    </location>
</feature>
<evidence type="ECO:0000256" key="8">
    <source>
        <dbReference type="ARBA" id="ARBA00047838"/>
    </source>
</evidence>
<dbReference type="Proteomes" id="UP000189761">
    <property type="component" value="Unassembled WGS sequence"/>
</dbReference>
<reference evidence="13 14" key="1">
    <citation type="submission" date="2017-01" db="EMBL/GenBank/DDBJ databases">
        <title>Draft genome sequence of Bacillus oleronius.</title>
        <authorList>
            <person name="Allam M."/>
        </authorList>
    </citation>
    <scope>NUCLEOTIDE SEQUENCE [LARGE SCALE GENOMIC DNA]</scope>
    <source>
        <strain evidence="13 14">DSM 9356</strain>
    </source>
</reference>
<keyword evidence="4 10" id="KW-0378">Hydrolase</keyword>
<evidence type="ECO:0000313" key="14">
    <source>
        <dbReference type="Proteomes" id="UP000189761"/>
    </source>
</evidence>
<dbReference type="GO" id="GO:0000105">
    <property type="term" value="P:L-histidine biosynthetic process"/>
    <property type="evidence" value="ECO:0007669"/>
    <property type="project" value="UniProtKB-UniRule"/>
</dbReference>
<organism evidence="13 14">
    <name type="scientific">Heyndrickxia oleronia</name>
    <dbReference type="NCBI Taxonomy" id="38875"/>
    <lineage>
        <taxon>Bacteria</taxon>
        <taxon>Bacillati</taxon>
        <taxon>Bacillota</taxon>
        <taxon>Bacilli</taxon>
        <taxon>Bacillales</taxon>
        <taxon>Bacillaceae</taxon>
        <taxon>Heyndrickxia</taxon>
    </lineage>
</organism>
<evidence type="ECO:0000256" key="2">
    <source>
        <dbReference type="ARBA" id="ARBA00011152"/>
    </source>
</evidence>
<evidence type="ECO:0000259" key="12">
    <source>
        <dbReference type="Pfam" id="PF00117"/>
    </source>
</evidence>
<sequence>MIAIIDYGMGNISSVSNALIDLGCDVCVTDNQTELERASHIILPGVGSFQAAAQELNNRQLREILHELAKTKPILGICLGMQLLFTKGYEGEQSLGLNLIPGTVEKMRTVDPLPHIGWNTLDVKDEEFGRFQDQYVYFVHSYIAKTDSKYVLATTDYGTQIPAIVRKGNIYGMQFHPEKSGAVGRKLIEIFLQSNNIKIVNN</sequence>
<keyword evidence="5 10" id="KW-0315">Glutamine amidotransferase</keyword>
<dbReference type="GO" id="GO:0004359">
    <property type="term" value="F:glutaminase activity"/>
    <property type="evidence" value="ECO:0007669"/>
    <property type="project" value="UniProtKB-EC"/>
</dbReference>
<dbReference type="GO" id="GO:0005737">
    <property type="term" value="C:cytoplasm"/>
    <property type="evidence" value="ECO:0007669"/>
    <property type="project" value="UniProtKB-SubCell"/>
</dbReference>
<dbReference type="CDD" id="cd01748">
    <property type="entry name" value="GATase1_IGP_Synthase"/>
    <property type="match status" value="1"/>
</dbReference>
<dbReference type="GO" id="GO:0000107">
    <property type="term" value="F:imidazoleglycerol-phosphate synthase activity"/>
    <property type="evidence" value="ECO:0007669"/>
    <property type="project" value="UniProtKB-UniRule"/>
</dbReference>
<comment type="caution">
    <text evidence="13">The sequence shown here is derived from an EMBL/GenBank/DDBJ whole genome shotgun (WGS) entry which is preliminary data.</text>
</comment>
<feature type="active site" evidence="10 11">
    <location>
        <position position="178"/>
    </location>
</feature>
<evidence type="ECO:0000256" key="5">
    <source>
        <dbReference type="ARBA" id="ARBA00022962"/>
    </source>
</evidence>
<dbReference type="EC" id="4.3.2.10" evidence="10"/>
<keyword evidence="6 10" id="KW-0368">Histidine biosynthesis</keyword>
<dbReference type="UniPathway" id="UPA00031">
    <property type="reaction ID" value="UER00010"/>
</dbReference>
<dbReference type="HAMAP" id="MF_00278">
    <property type="entry name" value="HisH"/>
    <property type="match status" value="1"/>
</dbReference>
<proteinExistence type="inferred from homology"/>
<dbReference type="GO" id="GO:0016829">
    <property type="term" value="F:lyase activity"/>
    <property type="evidence" value="ECO:0007669"/>
    <property type="project" value="UniProtKB-KW"/>
</dbReference>
<evidence type="ECO:0000256" key="7">
    <source>
        <dbReference type="ARBA" id="ARBA00023239"/>
    </source>
</evidence>
<dbReference type="NCBIfam" id="TIGR01855">
    <property type="entry name" value="IMP_synth_hisH"/>
    <property type="match status" value="1"/>
</dbReference>
<evidence type="ECO:0000256" key="11">
    <source>
        <dbReference type="PIRSR" id="PIRSR000495-1"/>
    </source>
</evidence>
<dbReference type="EC" id="3.5.1.2" evidence="10"/>
<comment type="pathway">
    <text evidence="1 10">Amino-acid biosynthesis; L-histidine biosynthesis; L-histidine from 5-phospho-alpha-D-ribose 1-diphosphate: step 5/9.</text>
</comment>
<evidence type="ECO:0000256" key="6">
    <source>
        <dbReference type="ARBA" id="ARBA00023102"/>
    </source>
</evidence>
<dbReference type="PIRSF" id="PIRSF000495">
    <property type="entry name" value="Amidotransf_hisH"/>
    <property type="match status" value="1"/>
</dbReference>
<evidence type="ECO:0000256" key="9">
    <source>
        <dbReference type="ARBA" id="ARBA00049534"/>
    </source>
</evidence>
<feature type="active site" description="Nucleophile" evidence="10 11">
    <location>
        <position position="78"/>
    </location>
</feature>
<evidence type="ECO:0000256" key="3">
    <source>
        <dbReference type="ARBA" id="ARBA00022605"/>
    </source>
</evidence>
<comment type="subcellular location">
    <subcellularLocation>
        <location evidence="10">Cytoplasm</location>
    </subcellularLocation>
</comment>
<comment type="subunit">
    <text evidence="2 10">Heterodimer of HisH and HisF.</text>
</comment>
<name>A0A8E2I6L1_9BACI</name>
<dbReference type="Pfam" id="PF00117">
    <property type="entry name" value="GATase"/>
    <property type="match status" value="1"/>
</dbReference>
<dbReference type="PANTHER" id="PTHR42701:SF1">
    <property type="entry name" value="IMIDAZOLE GLYCEROL PHOSPHATE SYNTHASE SUBUNIT HISH"/>
    <property type="match status" value="1"/>
</dbReference>
<dbReference type="InterPro" id="IPR017926">
    <property type="entry name" value="GATASE"/>
</dbReference>
<dbReference type="RefSeq" id="WP_071974911.1">
    <property type="nucleotide sequence ID" value="NZ_CP065424.1"/>
</dbReference>
<dbReference type="AlphaFoldDB" id="A0A8E2I6L1"/>
<dbReference type="SUPFAM" id="SSF52317">
    <property type="entry name" value="Class I glutamine amidotransferase-like"/>
    <property type="match status" value="1"/>
</dbReference>
<evidence type="ECO:0000256" key="1">
    <source>
        <dbReference type="ARBA" id="ARBA00005091"/>
    </source>
</evidence>
<keyword evidence="7 10" id="KW-0456">Lyase</keyword>
<dbReference type="PANTHER" id="PTHR42701">
    <property type="entry name" value="IMIDAZOLE GLYCEROL PHOSPHATE SYNTHASE SUBUNIT HISH"/>
    <property type="match status" value="1"/>
</dbReference>
<dbReference type="PROSITE" id="PS51273">
    <property type="entry name" value="GATASE_TYPE_1"/>
    <property type="match status" value="1"/>
</dbReference>
<evidence type="ECO:0000256" key="4">
    <source>
        <dbReference type="ARBA" id="ARBA00022801"/>
    </source>
</evidence>